<keyword evidence="3" id="KW-1003">Cell membrane</keyword>
<evidence type="ECO:0000256" key="3">
    <source>
        <dbReference type="ARBA" id="ARBA00022475"/>
    </source>
</evidence>
<dbReference type="AlphaFoldDB" id="A0A1X7ESD8"/>
<dbReference type="OrthoDB" id="9759295at2"/>
<name>A0A1X7ESD8_9PROT</name>
<dbReference type="STRING" id="286727.SAMN02982917_1978"/>
<proteinExistence type="inferred from homology"/>
<dbReference type="PANTHER" id="PTHR37937">
    <property type="entry name" value="CONJUGATIVE TRANSFER: DNA TRANSPORT"/>
    <property type="match status" value="1"/>
</dbReference>
<evidence type="ECO:0000313" key="10">
    <source>
        <dbReference type="Proteomes" id="UP000192936"/>
    </source>
</evidence>
<dbReference type="SUPFAM" id="SSF52540">
    <property type="entry name" value="P-loop containing nucleoside triphosphate hydrolases"/>
    <property type="match status" value="1"/>
</dbReference>
<gene>
    <name evidence="9" type="ORF">SAMN02982917_1978</name>
</gene>
<dbReference type="PANTHER" id="PTHR37937:SF1">
    <property type="entry name" value="CONJUGATIVE TRANSFER: DNA TRANSPORT"/>
    <property type="match status" value="1"/>
</dbReference>
<feature type="transmembrane region" description="Helical" evidence="8">
    <location>
        <begin position="7"/>
        <end position="29"/>
    </location>
</feature>
<evidence type="ECO:0000256" key="6">
    <source>
        <dbReference type="ARBA" id="ARBA00023136"/>
    </source>
</evidence>
<dbReference type="EMBL" id="FXAK01000003">
    <property type="protein sequence ID" value="SMF39319.1"/>
    <property type="molecule type" value="Genomic_DNA"/>
</dbReference>
<dbReference type="Proteomes" id="UP000192936">
    <property type="component" value="Unassembled WGS sequence"/>
</dbReference>
<accession>A0A1X7ESD8</accession>
<reference evidence="9 10" key="1">
    <citation type="submission" date="2017-04" db="EMBL/GenBank/DDBJ databases">
        <authorList>
            <person name="Afonso C.L."/>
            <person name="Miller P.J."/>
            <person name="Scott M.A."/>
            <person name="Spackman E."/>
            <person name="Goraichik I."/>
            <person name="Dimitrov K.M."/>
            <person name="Suarez D.L."/>
            <person name="Swayne D.E."/>
        </authorList>
    </citation>
    <scope>NUCLEOTIDE SEQUENCE [LARGE SCALE GENOMIC DNA]</scope>
    <source>
        <strain evidence="9 10">A2P</strain>
    </source>
</reference>
<protein>
    <submittedName>
        <fullName evidence="9">Type IV secretory system Conjugative DNA transfer</fullName>
    </submittedName>
</protein>
<keyword evidence="5 8" id="KW-1133">Transmembrane helix</keyword>
<dbReference type="Gene3D" id="3.40.50.300">
    <property type="entry name" value="P-loop containing nucleotide triphosphate hydrolases"/>
    <property type="match status" value="1"/>
</dbReference>
<dbReference type="InterPro" id="IPR027417">
    <property type="entry name" value="P-loop_NTPase"/>
</dbReference>
<keyword evidence="4 8" id="KW-0812">Transmembrane</keyword>
<feature type="region of interest" description="Disordered" evidence="7">
    <location>
        <begin position="575"/>
        <end position="614"/>
    </location>
</feature>
<comment type="similarity">
    <text evidence="2">Belongs to the VirD4/TraG family.</text>
</comment>
<evidence type="ECO:0000313" key="9">
    <source>
        <dbReference type="EMBL" id="SMF39319.1"/>
    </source>
</evidence>
<dbReference type="RefSeq" id="WP_085084772.1">
    <property type="nucleotide sequence ID" value="NZ_FXAK01000003.1"/>
</dbReference>
<feature type="transmembrane region" description="Helical" evidence="8">
    <location>
        <begin position="55"/>
        <end position="77"/>
    </location>
</feature>
<evidence type="ECO:0000256" key="4">
    <source>
        <dbReference type="ARBA" id="ARBA00022692"/>
    </source>
</evidence>
<dbReference type="GO" id="GO:0005886">
    <property type="term" value="C:plasma membrane"/>
    <property type="evidence" value="ECO:0007669"/>
    <property type="project" value="UniProtKB-SubCell"/>
</dbReference>
<comment type="subcellular location">
    <subcellularLocation>
        <location evidence="1">Cell membrane</location>
        <topology evidence="1">Multi-pass membrane protein</topology>
    </subcellularLocation>
</comment>
<dbReference type="InterPro" id="IPR051539">
    <property type="entry name" value="T4SS-coupling_protein"/>
</dbReference>
<keyword evidence="6 8" id="KW-0472">Membrane</keyword>
<dbReference type="Pfam" id="PF02534">
    <property type="entry name" value="T4SS-DNA_transf"/>
    <property type="match status" value="1"/>
</dbReference>
<dbReference type="CDD" id="cd01127">
    <property type="entry name" value="TrwB_TraG_TraD_VirD4"/>
    <property type="match status" value="2"/>
</dbReference>
<evidence type="ECO:0000256" key="1">
    <source>
        <dbReference type="ARBA" id="ARBA00004651"/>
    </source>
</evidence>
<dbReference type="InterPro" id="IPR003688">
    <property type="entry name" value="TraG/VirD4"/>
</dbReference>
<evidence type="ECO:0000256" key="7">
    <source>
        <dbReference type="SAM" id="MobiDB-lite"/>
    </source>
</evidence>
<sequence length="625" mass="68920">MVEYRRLIGQLLVPLVVGAGWVATVFVGWDVPLWESHTWDLIARYVAVKHHVPDWLLWSAIGWLTAGVVAVLTLQILPMGGDYGQARWARVRDLRKMDLRGRYGFVLGLLRRVVLRTANLSVVVLGPAGTGKTSCVIVPSLLSLGSRMSAMVHDTKGELAAMTAGARGQLGKVFVINMAGGSENSACWNPIACSELPRDGAARGDLVDRYWGIILPAARVGQEDFFERVGRLLGAAATLYQIYDHESRKQDTSFGEVLKWLSSLRIEAEEDQEGEVDEVRAALEEAAFHAEEMRWPSRIADGLRQIAQFDYRTRSNILGTVFAYMSPWLNDNISECTARCDFHLADYHGVGPQRRPITTYWKAPPFDADLYGKIAGMHAEALVRYLTAREPDRKQLQVAMVLDEAKFLPRLRAIEDGPAIIRGFGVRMLVAFQDLAQARVVYGHDQVDAMWTNYGFRVVFAQNNLNTAKFISESIGQKTRIRLSWNRQVGLGRSGGSEGEAYEGVPLIRPQEIMSMPKGRVIVGAQYHQQTPIKAKAAHFSRLRLRRLVNLPLPPEIQRALNPVGNPAKVIAPPVGLTPPPATAKPVKPKPAAKPAKGTAKGGGKGKNDAPMTDTDIAAFLKEIG</sequence>
<evidence type="ECO:0000256" key="8">
    <source>
        <dbReference type="SAM" id="Phobius"/>
    </source>
</evidence>
<evidence type="ECO:0000256" key="2">
    <source>
        <dbReference type="ARBA" id="ARBA00008806"/>
    </source>
</evidence>
<evidence type="ECO:0000256" key="5">
    <source>
        <dbReference type="ARBA" id="ARBA00022989"/>
    </source>
</evidence>
<organism evidence="9 10">
    <name type="scientific">Azospirillum oryzae</name>
    <dbReference type="NCBI Taxonomy" id="286727"/>
    <lineage>
        <taxon>Bacteria</taxon>
        <taxon>Pseudomonadati</taxon>
        <taxon>Pseudomonadota</taxon>
        <taxon>Alphaproteobacteria</taxon>
        <taxon>Rhodospirillales</taxon>
        <taxon>Azospirillaceae</taxon>
        <taxon>Azospirillum</taxon>
    </lineage>
</organism>